<dbReference type="GO" id="GO:0005884">
    <property type="term" value="C:actin filament"/>
    <property type="evidence" value="ECO:0007669"/>
    <property type="project" value="InterPro"/>
</dbReference>
<dbReference type="Ensembl" id="ENSOKIT00005120494.1">
    <property type="protein sequence ID" value="ENSOKIP00005112561.1"/>
    <property type="gene ID" value="ENSOKIG00005049012.1"/>
</dbReference>
<dbReference type="Pfam" id="PF02181">
    <property type="entry name" value="FH2"/>
    <property type="match status" value="1"/>
</dbReference>
<reference evidence="3" key="2">
    <citation type="submission" date="2025-09" db="UniProtKB">
        <authorList>
            <consortium name="Ensembl"/>
        </authorList>
    </citation>
    <scope>IDENTIFICATION</scope>
</reference>
<dbReference type="InterPro" id="IPR042201">
    <property type="entry name" value="FH2_Formin_sf"/>
</dbReference>
<dbReference type="AlphaFoldDB" id="A0A8C7L6U8"/>
<evidence type="ECO:0000313" key="3">
    <source>
        <dbReference type="Ensembl" id="ENSOKIP00005112561.1"/>
    </source>
</evidence>
<dbReference type="GO" id="GO:0045010">
    <property type="term" value="P:actin nucleation"/>
    <property type="evidence" value="ECO:0007669"/>
    <property type="project" value="InterPro"/>
</dbReference>
<dbReference type="Gene3D" id="1.20.58.2220">
    <property type="entry name" value="Formin, FH2 domain"/>
    <property type="match status" value="1"/>
</dbReference>
<dbReference type="SUPFAM" id="SSF101447">
    <property type="entry name" value="Formin homology 2 domain (FH2 domain)"/>
    <property type="match status" value="1"/>
</dbReference>
<dbReference type="GO" id="GO:0005737">
    <property type="term" value="C:cytoplasm"/>
    <property type="evidence" value="ECO:0007669"/>
    <property type="project" value="UniProtKB-ARBA"/>
</dbReference>
<accession>A0A8C7L6U8</accession>
<dbReference type="InterPro" id="IPR001265">
    <property type="entry name" value="Formin_Cappuccino_subfam"/>
</dbReference>
<dbReference type="PRINTS" id="PR00828">
    <property type="entry name" value="FORMIN"/>
</dbReference>
<dbReference type="GO" id="GO:0051015">
    <property type="term" value="F:actin filament binding"/>
    <property type="evidence" value="ECO:0007669"/>
    <property type="project" value="TreeGrafter"/>
</dbReference>
<proteinExistence type="inferred from homology"/>
<reference evidence="3" key="1">
    <citation type="submission" date="2025-08" db="UniProtKB">
        <authorList>
            <consortium name="Ensembl"/>
        </authorList>
    </citation>
    <scope>IDENTIFICATION</scope>
</reference>
<evidence type="ECO:0000256" key="1">
    <source>
        <dbReference type="ARBA" id="ARBA00005271"/>
    </source>
</evidence>
<feature type="domain" description="FH2" evidence="2">
    <location>
        <begin position="1"/>
        <end position="177"/>
    </location>
</feature>
<organism evidence="3 4">
    <name type="scientific">Oncorhynchus kisutch</name>
    <name type="common">Coho salmon</name>
    <name type="synonym">Salmo kisutch</name>
    <dbReference type="NCBI Taxonomy" id="8019"/>
    <lineage>
        <taxon>Eukaryota</taxon>
        <taxon>Metazoa</taxon>
        <taxon>Chordata</taxon>
        <taxon>Craniata</taxon>
        <taxon>Vertebrata</taxon>
        <taxon>Euteleostomi</taxon>
        <taxon>Actinopterygii</taxon>
        <taxon>Neopterygii</taxon>
        <taxon>Teleostei</taxon>
        <taxon>Protacanthopterygii</taxon>
        <taxon>Salmoniformes</taxon>
        <taxon>Salmonidae</taxon>
        <taxon>Salmoninae</taxon>
        <taxon>Oncorhynchus</taxon>
    </lineage>
</organism>
<sequence>VGTLKTVGKAFLMKLVESAKILQSCHRGKGRETCLYPLPEPQDLFQASQMKFEDFQKDLTRLKKDLRACNTEVEKVCKVSSEDHLQPFKDKMEEFLSQAKSDLEVQETQLSDTHKLFLELTVFYQVKAKMGEKEVSPHTFFSVWHDFSSDFKDLWKKENKMILQERYQPVLCFFLNNQMF</sequence>
<dbReference type="PANTHER" id="PTHR45920">
    <property type="entry name" value="FORMIN HOMOLOGY 2 DOMAIN CONTAINING, ISOFORM I"/>
    <property type="match status" value="1"/>
</dbReference>
<evidence type="ECO:0000313" key="4">
    <source>
        <dbReference type="Proteomes" id="UP000694557"/>
    </source>
</evidence>
<comment type="similarity">
    <text evidence="1">Belongs to the formin homology family. Cappuccino subfamily.</text>
</comment>
<dbReference type="GO" id="GO:0030866">
    <property type="term" value="P:cortical actin cytoskeleton organization"/>
    <property type="evidence" value="ECO:0007669"/>
    <property type="project" value="TreeGrafter"/>
</dbReference>
<dbReference type="Proteomes" id="UP000694557">
    <property type="component" value="Unassembled WGS sequence"/>
</dbReference>
<name>A0A8C7L6U8_ONCKI</name>
<dbReference type="PROSITE" id="PS51444">
    <property type="entry name" value="FH2"/>
    <property type="match status" value="1"/>
</dbReference>
<dbReference type="GO" id="GO:0008017">
    <property type="term" value="F:microtubule binding"/>
    <property type="evidence" value="ECO:0007669"/>
    <property type="project" value="InterPro"/>
</dbReference>
<dbReference type="InterPro" id="IPR015425">
    <property type="entry name" value="FH2_Formin"/>
</dbReference>
<protein>
    <recommendedName>
        <fullName evidence="2">FH2 domain-containing protein</fullName>
    </recommendedName>
</protein>
<evidence type="ECO:0000259" key="2">
    <source>
        <dbReference type="PROSITE" id="PS51444"/>
    </source>
</evidence>
<keyword evidence="4" id="KW-1185">Reference proteome</keyword>
<dbReference type="GeneTree" id="ENSGT00940000154289"/>
<dbReference type="PANTHER" id="PTHR45920:SF7">
    <property type="entry name" value="FORMIN-G"/>
    <property type="match status" value="1"/>
</dbReference>